<feature type="domain" description="Histidine kinase" evidence="13">
    <location>
        <begin position="558"/>
        <end position="798"/>
    </location>
</feature>
<evidence type="ECO:0000256" key="3">
    <source>
        <dbReference type="ARBA" id="ARBA00012438"/>
    </source>
</evidence>
<comment type="caution">
    <text evidence="16">The sequence shown here is derived from an EMBL/GenBank/DDBJ whole genome shotgun (WGS) entry which is preliminary data.</text>
</comment>
<dbReference type="GO" id="GO:0030295">
    <property type="term" value="F:protein kinase activator activity"/>
    <property type="evidence" value="ECO:0007669"/>
    <property type="project" value="TreeGrafter"/>
</dbReference>
<dbReference type="EC" id="2.7.13.3" evidence="3"/>
<dbReference type="Proteomes" id="UP000249467">
    <property type="component" value="Unassembled WGS sequence"/>
</dbReference>
<evidence type="ECO:0000313" key="17">
    <source>
        <dbReference type="Proteomes" id="UP000249467"/>
    </source>
</evidence>
<dbReference type="InterPro" id="IPR035965">
    <property type="entry name" value="PAS-like_dom_sf"/>
</dbReference>
<dbReference type="GO" id="GO:0000156">
    <property type="term" value="F:phosphorelay response regulator activity"/>
    <property type="evidence" value="ECO:0007669"/>
    <property type="project" value="TreeGrafter"/>
</dbReference>
<dbReference type="GO" id="GO:0007234">
    <property type="term" value="P:osmosensory signaling via phosphorelay pathway"/>
    <property type="evidence" value="ECO:0007669"/>
    <property type="project" value="TreeGrafter"/>
</dbReference>
<dbReference type="PROSITE" id="PS50885">
    <property type="entry name" value="HAMP"/>
    <property type="match status" value="1"/>
</dbReference>
<dbReference type="SUPFAM" id="SSF158472">
    <property type="entry name" value="HAMP domain-like"/>
    <property type="match status" value="1"/>
</dbReference>
<dbReference type="PANTHER" id="PTHR42878:SF7">
    <property type="entry name" value="SENSOR HISTIDINE KINASE GLRK"/>
    <property type="match status" value="1"/>
</dbReference>
<dbReference type="GO" id="GO:0005524">
    <property type="term" value="F:ATP binding"/>
    <property type="evidence" value="ECO:0007669"/>
    <property type="project" value="UniProtKB-KW"/>
</dbReference>
<proteinExistence type="predicted"/>
<evidence type="ECO:0000256" key="1">
    <source>
        <dbReference type="ARBA" id="ARBA00000085"/>
    </source>
</evidence>
<evidence type="ECO:0000259" key="13">
    <source>
        <dbReference type="PROSITE" id="PS50109"/>
    </source>
</evidence>
<dbReference type="GO" id="GO:0016020">
    <property type="term" value="C:membrane"/>
    <property type="evidence" value="ECO:0007669"/>
    <property type="project" value="UniProtKB-SubCell"/>
</dbReference>
<gene>
    <name evidence="16" type="ORF">DCF19_14675</name>
</gene>
<dbReference type="SUPFAM" id="SSF55785">
    <property type="entry name" value="PYP-like sensor domain (PAS domain)"/>
    <property type="match status" value="1"/>
</dbReference>
<reference evidence="16 17" key="1">
    <citation type="submission" date="2018-04" db="EMBL/GenBank/DDBJ databases">
        <authorList>
            <person name="Go L.Y."/>
            <person name="Mitchell J.A."/>
        </authorList>
    </citation>
    <scope>NUCLEOTIDE SEQUENCE [LARGE SCALE GENOMIC DNA]</scope>
    <source>
        <strain evidence="16">ULC066bin1</strain>
    </source>
</reference>
<keyword evidence="9 12" id="KW-1133">Transmembrane helix</keyword>
<evidence type="ECO:0000256" key="12">
    <source>
        <dbReference type="SAM" id="Phobius"/>
    </source>
</evidence>
<keyword evidence="10" id="KW-0902">Two-component regulatory system</keyword>
<evidence type="ECO:0000256" key="6">
    <source>
        <dbReference type="ARBA" id="ARBA00022741"/>
    </source>
</evidence>
<dbReference type="InterPro" id="IPR003660">
    <property type="entry name" value="HAMP_dom"/>
</dbReference>
<feature type="transmembrane region" description="Helical" evidence="12">
    <location>
        <begin position="20"/>
        <end position="47"/>
    </location>
</feature>
<organism evidence="16 17">
    <name type="scientific">Pseudanabaena frigida</name>
    <dbReference type="NCBI Taxonomy" id="945775"/>
    <lineage>
        <taxon>Bacteria</taxon>
        <taxon>Bacillati</taxon>
        <taxon>Cyanobacteriota</taxon>
        <taxon>Cyanophyceae</taxon>
        <taxon>Pseudanabaenales</taxon>
        <taxon>Pseudanabaenaceae</taxon>
        <taxon>Pseudanabaena</taxon>
    </lineage>
</organism>
<evidence type="ECO:0000256" key="8">
    <source>
        <dbReference type="ARBA" id="ARBA00022840"/>
    </source>
</evidence>
<dbReference type="PROSITE" id="PS50109">
    <property type="entry name" value="HIS_KIN"/>
    <property type="match status" value="1"/>
</dbReference>
<dbReference type="InterPro" id="IPR005467">
    <property type="entry name" value="His_kinase_dom"/>
</dbReference>
<keyword evidence="8" id="KW-0067">ATP-binding</keyword>
<evidence type="ECO:0000256" key="11">
    <source>
        <dbReference type="ARBA" id="ARBA00023136"/>
    </source>
</evidence>
<evidence type="ECO:0000259" key="15">
    <source>
        <dbReference type="PROSITE" id="PS50885"/>
    </source>
</evidence>
<evidence type="ECO:0000256" key="10">
    <source>
        <dbReference type="ARBA" id="ARBA00023012"/>
    </source>
</evidence>
<feature type="transmembrane region" description="Helical" evidence="12">
    <location>
        <begin position="326"/>
        <end position="345"/>
    </location>
</feature>
<evidence type="ECO:0000256" key="9">
    <source>
        <dbReference type="ARBA" id="ARBA00022989"/>
    </source>
</evidence>
<accession>A0A2W4W418</accession>
<keyword evidence="7" id="KW-0418">Kinase</keyword>
<dbReference type="PROSITE" id="PS50112">
    <property type="entry name" value="PAS"/>
    <property type="match status" value="1"/>
</dbReference>
<dbReference type="AlphaFoldDB" id="A0A2W4W418"/>
<dbReference type="CDD" id="cd06225">
    <property type="entry name" value="HAMP"/>
    <property type="match status" value="1"/>
</dbReference>
<name>A0A2W4W418_9CYAN</name>
<keyword evidence="5 12" id="KW-0812">Transmembrane</keyword>
<dbReference type="EMBL" id="QBML01000019">
    <property type="protein sequence ID" value="PZO39212.1"/>
    <property type="molecule type" value="Genomic_DNA"/>
</dbReference>
<feature type="domain" description="HAMP" evidence="15">
    <location>
        <begin position="346"/>
        <end position="398"/>
    </location>
</feature>
<comment type="catalytic activity">
    <reaction evidence="1">
        <text>ATP + protein L-histidine = ADP + protein N-phospho-L-histidine.</text>
        <dbReference type="EC" id="2.7.13.3"/>
    </reaction>
</comment>
<evidence type="ECO:0000256" key="7">
    <source>
        <dbReference type="ARBA" id="ARBA00022777"/>
    </source>
</evidence>
<evidence type="ECO:0000259" key="14">
    <source>
        <dbReference type="PROSITE" id="PS50112"/>
    </source>
</evidence>
<evidence type="ECO:0000313" key="16">
    <source>
        <dbReference type="EMBL" id="PZO39212.1"/>
    </source>
</evidence>
<feature type="domain" description="PAS" evidence="14">
    <location>
        <begin position="414"/>
        <end position="508"/>
    </location>
</feature>
<dbReference type="Gene3D" id="6.10.340.10">
    <property type="match status" value="1"/>
</dbReference>
<dbReference type="Gene3D" id="3.30.450.20">
    <property type="entry name" value="PAS domain"/>
    <property type="match status" value="1"/>
</dbReference>
<dbReference type="InterPro" id="IPR050351">
    <property type="entry name" value="BphY/WalK/GraS-like"/>
</dbReference>
<protein>
    <recommendedName>
        <fullName evidence="3">histidine kinase</fullName>
        <ecNumber evidence="3">2.7.13.3</ecNumber>
    </recommendedName>
</protein>
<dbReference type="Pfam" id="PF00672">
    <property type="entry name" value="HAMP"/>
    <property type="match status" value="1"/>
</dbReference>
<evidence type="ECO:0000256" key="4">
    <source>
        <dbReference type="ARBA" id="ARBA00022679"/>
    </source>
</evidence>
<reference evidence="16 17" key="2">
    <citation type="submission" date="2018-06" db="EMBL/GenBank/DDBJ databases">
        <title>Metagenomic assembly of (sub)arctic Cyanobacteria and their associated microbiome from non-axenic cultures.</title>
        <authorList>
            <person name="Baurain D."/>
        </authorList>
    </citation>
    <scope>NUCLEOTIDE SEQUENCE [LARGE SCALE GENOMIC DNA]</scope>
    <source>
        <strain evidence="16">ULC066bin1</strain>
    </source>
</reference>
<dbReference type="GO" id="GO:0004673">
    <property type="term" value="F:protein histidine kinase activity"/>
    <property type="evidence" value="ECO:0007669"/>
    <property type="project" value="UniProtKB-EC"/>
</dbReference>
<sequence length="798" mass="90784">MLFVDFLSKVLNKKLGKNLLTKLTIIFLLLSGLTVFSAIYMINLVYLQNTKNSAFDKLASIRSEKELQIQKLLFLSQEEAYRIVNTPDVRQKTLSLTKGNLDELNNIRITISLRKILKTFIDKSSKIDSIFVLDNNDKILASMDSQPDNANRILYGSFDKPYKPLAKPESANILNTIVQNSNNPSFYLSVKDRKPILVFISPIFDEIGNQTNNILVNIKFDLVNKFIVESSNVDNKVDTYLVGKLNNKIFLISNELQELKIDANTHADLGINRALKGELGREEYTNYVGKEVLGSSSWIEKLNIALISEVEKANTFESSDRIFRNLTFAAIGIIILMAFVFYRFIRSQIQPMSLITDMAISIADGNLEAKFPITQKNEFDTLAIALNQILNKFRSLNHQVLDAQYIFSQQANQSTEVIQNFIELTSEGFAFLDRRDTVLQINSNLAEILSISTKEAIGNHYEQIFPIEITNLINSMRSQNKEVAFTEFLIPHDRSTYKATISNIFCKSSNSLEKNHFLGTIILVHESDKAIELPHFLVQDRVSVNTNNYMEKPNYIDDISLKVRTPLTALLGFLKLTQSKLEDVVFPRLSDVDDKTQRTVQQIQDNLEFTISEGTRIAKLLGAFLQDRDTSHKSLSNNLPPQPSKFFASELLSQVNREATALFLRQNSSLIFDIDISSAEIEGDREEIKYVFTNLLTRIANFDELSVAIMHARLVKDRLIVIIGKVNSLVDRDRFLFIANNLHNSISKTDLRNPLPKGMGLKILQEILQKYSGSISVELVDIHRDRYKFYVLTLPAKL</sequence>
<dbReference type="PANTHER" id="PTHR42878">
    <property type="entry name" value="TWO-COMPONENT HISTIDINE KINASE"/>
    <property type="match status" value="1"/>
</dbReference>
<evidence type="ECO:0000256" key="5">
    <source>
        <dbReference type="ARBA" id="ARBA00022692"/>
    </source>
</evidence>
<keyword evidence="4" id="KW-0808">Transferase</keyword>
<keyword evidence="6" id="KW-0547">Nucleotide-binding</keyword>
<dbReference type="InterPro" id="IPR000014">
    <property type="entry name" value="PAS"/>
</dbReference>
<keyword evidence="11 12" id="KW-0472">Membrane</keyword>
<evidence type="ECO:0000256" key="2">
    <source>
        <dbReference type="ARBA" id="ARBA00004141"/>
    </source>
</evidence>
<comment type="subcellular location">
    <subcellularLocation>
        <location evidence="2">Membrane</location>
        <topology evidence="2">Multi-pass membrane protein</topology>
    </subcellularLocation>
</comment>